<keyword evidence="6" id="KW-0539">Nucleus</keyword>
<evidence type="ECO:0000256" key="4">
    <source>
        <dbReference type="ARBA" id="ARBA00023125"/>
    </source>
</evidence>
<name>A0A8B7CP89_PHODC</name>
<evidence type="ECO:0000259" key="9">
    <source>
        <dbReference type="PROSITE" id="PS50217"/>
    </source>
</evidence>
<dbReference type="InterPro" id="IPR043452">
    <property type="entry name" value="BZIP46-like"/>
</dbReference>
<accession>A0A8B7CP89</accession>
<comment type="subcellular location">
    <subcellularLocation>
        <location evidence="1">Nucleus</location>
    </subcellularLocation>
</comment>
<dbReference type="RefSeq" id="XP_008803422.4">
    <property type="nucleotide sequence ID" value="XM_008805200.4"/>
</dbReference>
<feature type="compositionally biased region" description="Polar residues" evidence="8">
    <location>
        <begin position="1"/>
        <end position="12"/>
    </location>
</feature>
<evidence type="ECO:0000256" key="6">
    <source>
        <dbReference type="ARBA" id="ARBA00023242"/>
    </source>
</evidence>
<keyword evidence="5" id="KW-0804">Transcription</keyword>
<evidence type="ECO:0000313" key="11">
    <source>
        <dbReference type="RefSeq" id="XP_008803422.4"/>
    </source>
</evidence>
<dbReference type="InterPro" id="IPR004827">
    <property type="entry name" value="bZIP"/>
</dbReference>
<dbReference type="AlphaFoldDB" id="A0A8B7CP89"/>
<evidence type="ECO:0000313" key="10">
    <source>
        <dbReference type="Proteomes" id="UP000228380"/>
    </source>
</evidence>
<feature type="compositionally biased region" description="Basic and acidic residues" evidence="8">
    <location>
        <begin position="13"/>
        <end position="31"/>
    </location>
</feature>
<dbReference type="GO" id="GO:0003677">
    <property type="term" value="F:DNA binding"/>
    <property type="evidence" value="ECO:0007669"/>
    <property type="project" value="UniProtKB-KW"/>
</dbReference>
<protein>
    <submittedName>
        <fullName evidence="11">ABSCISIC ACID-INSENSITIVE 5-like protein 1</fullName>
    </submittedName>
</protein>
<gene>
    <name evidence="11" type="primary">LOC103716978</name>
</gene>
<dbReference type="InterPro" id="IPR046347">
    <property type="entry name" value="bZIP_sf"/>
</dbReference>
<dbReference type="PROSITE" id="PS50217">
    <property type="entry name" value="BZIP"/>
    <property type="match status" value="1"/>
</dbReference>
<evidence type="ECO:0000256" key="5">
    <source>
        <dbReference type="ARBA" id="ARBA00023163"/>
    </source>
</evidence>
<dbReference type="GO" id="GO:0003700">
    <property type="term" value="F:DNA-binding transcription factor activity"/>
    <property type="evidence" value="ECO:0007669"/>
    <property type="project" value="InterPro"/>
</dbReference>
<dbReference type="Pfam" id="PF00170">
    <property type="entry name" value="bZIP_1"/>
    <property type="match status" value="1"/>
</dbReference>
<evidence type="ECO:0000256" key="3">
    <source>
        <dbReference type="ARBA" id="ARBA00023015"/>
    </source>
</evidence>
<dbReference type="PANTHER" id="PTHR22952:SF175">
    <property type="entry name" value="PROTEIN ABSCISIC ACID-INSENSITIVE 5"/>
    <property type="match status" value="1"/>
</dbReference>
<dbReference type="SMART" id="SM00338">
    <property type="entry name" value="BRLZ"/>
    <property type="match status" value="1"/>
</dbReference>
<dbReference type="GO" id="GO:0009738">
    <property type="term" value="P:abscisic acid-activated signaling pathway"/>
    <property type="evidence" value="ECO:0007669"/>
    <property type="project" value="UniProtKB-KW"/>
</dbReference>
<reference evidence="11" key="1">
    <citation type="submission" date="2025-08" db="UniProtKB">
        <authorList>
            <consortium name="RefSeq"/>
        </authorList>
    </citation>
    <scope>IDENTIFICATION</scope>
    <source>
        <tissue evidence="11">Young leaves</tissue>
    </source>
</reference>
<feature type="coiled-coil region" evidence="7">
    <location>
        <begin position="305"/>
        <end position="332"/>
    </location>
</feature>
<evidence type="ECO:0000256" key="8">
    <source>
        <dbReference type="SAM" id="MobiDB-lite"/>
    </source>
</evidence>
<keyword evidence="4" id="KW-0238">DNA-binding</keyword>
<feature type="region of interest" description="Disordered" evidence="8">
    <location>
        <begin position="1"/>
        <end position="34"/>
    </location>
</feature>
<dbReference type="KEGG" id="pda:103716978"/>
<dbReference type="Proteomes" id="UP000228380">
    <property type="component" value="Unplaced"/>
</dbReference>
<keyword evidence="3" id="KW-0805">Transcription regulation</keyword>
<dbReference type="GeneID" id="103716978"/>
<dbReference type="GO" id="GO:0005634">
    <property type="term" value="C:nucleus"/>
    <property type="evidence" value="ECO:0007669"/>
    <property type="project" value="UniProtKB-SubCell"/>
</dbReference>
<evidence type="ECO:0000256" key="1">
    <source>
        <dbReference type="ARBA" id="ARBA00004123"/>
    </source>
</evidence>
<dbReference type="PROSITE" id="PS00036">
    <property type="entry name" value="BZIP_BASIC"/>
    <property type="match status" value="1"/>
</dbReference>
<keyword evidence="10" id="KW-1185">Reference proteome</keyword>
<dbReference type="Gene3D" id="1.20.5.170">
    <property type="match status" value="1"/>
</dbReference>
<keyword evidence="2" id="KW-0938">Abscisic acid signaling pathway</keyword>
<evidence type="ECO:0000256" key="7">
    <source>
        <dbReference type="SAM" id="Coils"/>
    </source>
</evidence>
<dbReference type="PANTHER" id="PTHR22952">
    <property type="entry name" value="CAMP-RESPONSE ELEMENT BINDING PROTEIN-RELATED"/>
    <property type="match status" value="1"/>
</dbReference>
<sequence length="364" mass="40943">MMPRHQLSTETLSENKTKSTKREGSRRRSEKPIPAFSTMTLPAILSRTLDEILTTALDPDDAMQSSNMDDFLTNLWASDEVNTSTITATTGSISPLLHNKDRTLSCTTLWEKTMDEVWVKIQREETLHSPHTHDQSTLEEITLEEFLVQAGVVQEGHNSCVSLTLSPQWIPGNNSRAQNDGEEKGFNHVLGLGDKNHGNLMCTKSGVYHGEGENKGVVGFGAQQLEMGSPGSQISISTASTHRNASVEHVDGLGLFGREEVGGRSCRGKRGLNDMIGRMMERRKRRMIKNRESAARSRARKRAYTLDLEVEVNQLKEENAALQEDKQRFWAETTHAVLQLMDENSWINAQKTIYTHRRYNSCSW</sequence>
<feature type="domain" description="BZIP" evidence="9">
    <location>
        <begin position="280"/>
        <end position="325"/>
    </location>
</feature>
<evidence type="ECO:0000256" key="2">
    <source>
        <dbReference type="ARBA" id="ARBA00022682"/>
    </source>
</evidence>
<keyword evidence="7" id="KW-0175">Coiled coil</keyword>
<dbReference type="GO" id="GO:0045893">
    <property type="term" value="P:positive regulation of DNA-templated transcription"/>
    <property type="evidence" value="ECO:0007669"/>
    <property type="project" value="InterPro"/>
</dbReference>
<proteinExistence type="predicted"/>
<dbReference type="SUPFAM" id="SSF57959">
    <property type="entry name" value="Leucine zipper domain"/>
    <property type="match status" value="1"/>
</dbReference>
<organism evidence="10 11">
    <name type="scientific">Phoenix dactylifera</name>
    <name type="common">Date palm</name>
    <dbReference type="NCBI Taxonomy" id="42345"/>
    <lineage>
        <taxon>Eukaryota</taxon>
        <taxon>Viridiplantae</taxon>
        <taxon>Streptophyta</taxon>
        <taxon>Embryophyta</taxon>
        <taxon>Tracheophyta</taxon>
        <taxon>Spermatophyta</taxon>
        <taxon>Magnoliopsida</taxon>
        <taxon>Liliopsida</taxon>
        <taxon>Arecaceae</taxon>
        <taxon>Coryphoideae</taxon>
        <taxon>Phoeniceae</taxon>
        <taxon>Phoenix</taxon>
    </lineage>
</organism>